<name>A0A1T1AXU0_RHOFE</name>
<feature type="domain" description="DUF4136" evidence="1">
    <location>
        <begin position="37"/>
        <end position="179"/>
    </location>
</feature>
<organism evidence="2 3">
    <name type="scientific">Rhodoferax fermentans</name>
    <dbReference type="NCBI Taxonomy" id="28066"/>
    <lineage>
        <taxon>Bacteria</taxon>
        <taxon>Pseudomonadati</taxon>
        <taxon>Pseudomonadota</taxon>
        <taxon>Betaproteobacteria</taxon>
        <taxon>Burkholderiales</taxon>
        <taxon>Comamonadaceae</taxon>
        <taxon>Rhodoferax</taxon>
    </lineage>
</organism>
<accession>A0A1T1AXU0</accession>
<dbReference type="STRING" id="28066.RF819_20765"/>
<evidence type="ECO:0000313" key="3">
    <source>
        <dbReference type="Proteomes" id="UP000190750"/>
    </source>
</evidence>
<dbReference type="PROSITE" id="PS51257">
    <property type="entry name" value="PROKAR_LIPOPROTEIN"/>
    <property type="match status" value="1"/>
</dbReference>
<proteinExistence type="predicted"/>
<evidence type="ECO:0000259" key="1">
    <source>
        <dbReference type="Pfam" id="PF13590"/>
    </source>
</evidence>
<comment type="caution">
    <text evidence="2">The sequence shown here is derived from an EMBL/GenBank/DDBJ whole genome shotgun (WGS) entry which is preliminary data.</text>
</comment>
<dbReference type="AlphaFoldDB" id="A0A1T1AXU0"/>
<dbReference type="InterPro" id="IPR025411">
    <property type="entry name" value="DUF4136"/>
</dbReference>
<protein>
    <recommendedName>
        <fullName evidence="1">DUF4136 domain-containing protein</fullName>
    </recommendedName>
</protein>
<sequence length="194" mass="20973">MYKALSALFLIVLLLTGCSGMRVVDSQVTSFAPARVPEGSRYTFERLPSQQNKATAQDQLEAMAEEALAKVGLSRDDQAAGYSVQVSASQRAQQDVLDRPALGWNLGWMVGNGGVSVGRGALFPGLDVRTSYWREVGLVIRNRATQTVVFESHATHDGPWSDSDAVLPAMLDAALQGFPEPPTGVRRVNIEIAR</sequence>
<reference evidence="2 3" key="1">
    <citation type="submission" date="2017-01" db="EMBL/GenBank/DDBJ databases">
        <title>Genome sequencing of Rhodoferax fermentans JCM 7819.</title>
        <authorList>
            <person name="Kim Y.J."/>
            <person name="Farh M.E.-A."/>
            <person name="Yang D.-C."/>
        </authorList>
    </citation>
    <scope>NUCLEOTIDE SEQUENCE [LARGE SCALE GENOMIC DNA]</scope>
    <source>
        <strain evidence="2 3">JCM 7819</strain>
    </source>
</reference>
<dbReference type="Pfam" id="PF13590">
    <property type="entry name" value="DUF4136"/>
    <property type="match status" value="1"/>
</dbReference>
<gene>
    <name evidence="2" type="ORF">RF819_20765</name>
</gene>
<dbReference type="Proteomes" id="UP000190750">
    <property type="component" value="Unassembled WGS sequence"/>
</dbReference>
<keyword evidence="3" id="KW-1185">Reference proteome</keyword>
<dbReference type="EMBL" id="MTJN01000002">
    <property type="protein sequence ID" value="OOV08788.1"/>
    <property type="molecule type" value="Genomic_DNA"/>
</dbReference>
<evidence type="ECO:0000313" key="2">
    <source>
        <dbReference type="EMBL" id="OOV08788.1"/>
    </source>
</evidence>